<keyword evidence="3" id="KW-0805">Transcription regulation</keyword>
<name>A0ABN2M270_9MICO</name>
<dbReference type="Pfam" id="PF00455">
    <property type="entry name" value="DeoRC"/>
    <property type="match status" value="1"/>
</dbReference>
<gene>
    <name evidence="8" type="ORF">GCM10009811_32890</name>
</gene>
<sequence length="256" mass="26341">MQRSLRRKTIIRAIPETGEIRVDALVRLTGASPITIRRDLTELAEAGVLRRTHGGAARPSKRGIPMPFAMRSDEHQASKRLLAAAAAELIGDDESLIIDNGTTCQAVALALAGRPVTAIALSLHAAAALASIPGASVVVPGGAIENDTLAFSGAQALRAVRDVRVDVAILGACSAAIEEGLTSTNYDDAQVKAACLGAARRSVLVATADKLSRTSTFRFGSAADLTHLVTTSAASDEVIAAFRGAGVQVVVVDDAG</sequence>
<dbReference type="PROSITE" id="PS00894">
    <property type="entry name" value="HTH_DEOR_1"/>
    <property type="match status" value="1"/>
</dbReference>
<dbReference type="Gene3D" id="1.10.10.10">
    <property type="entry name" value="Winged helix-like DNA-binding domain superfamily/Winged helix DNA-binding domain"/>
    <property type="match status" value="1"/>
</dbReference>
<dbReference type="InterPro" id="IPR037171">
    <property type="entry name" value="NagB/RpiA_transferase-like"/>
</dbReference>
<dbReference type="SMART" id="SM00420">
    <property type="entry name" value="HTH_DEOR"/>
    <property type="match status" value="1"/>
</dbReference>
<dbReference type="InterPro" id="IPR014036">
    <property type="entry name" value="DeoR-like_C"/>
</dbReference>
<comment type="function">
    <text evidence="6">Repressor of the lactose catabolism operon. Galactose-6-phosphate is the inducer.</text>
</comment>
<dbReference type="InterPro" id="IPR036388">
    <property type="entry name" value="WH-like_DNA-bd_sf"/>
</dbReference>
<dbReference type="Proteomes" id="UP001499938">
    <property type="component" value="Unassembled WGS sequence"/>
</dbReference>
<evidence type="ECO:0000256" key="3">
    <source>
        <dbReference type="ARBA" id="ARBA00023015"/>
    </source>
</evidence>
<evidence type="ECO:0000313" key="8">
    <source>
        <dbReference type="EMBL" id="GAA1806785.1"/>
    </source>
</evidence>
<keyword evidence="2" id="KW-0678">Repressor</keyword>
<evidence type="ECO:0000259" key="7">
    <source>
        <dbReference type="PROSITE" id="PS51000"/>
    </source>
</evidence>
<dbReference type="PROSITE" id="PS51000">
    <property type="entry name" value="HTH_DEOR_2"/>
    <property type="match status" value="1"/>
</dbReference>
<dbReference type="SUPFAM" id="SSF100950">
    <property type="entry name" value="NagB/RpiA/CoA transferase-like"/>
    <property type="match status" value="1"/>
</dbReference>
<accession>A0ABN2M270</accession>
<comment type="caution">
    <text evidence="8">The sequence shown here is derived from an EMBL/GenBank/DDBJ whole genome shotgun (WGS) entry which is preliminary data.</text>
</comment>
<evidence type="ECO:0000256" key="6">
    <source>
        <dbReference type="ARBA" id="ARBA00024937"/>
    </source>
</evidence>
<keyword evidence="4 8" id="KW-0238">DNA-binding</keyword>
<evidence type="ECO:0000256" key="2">
    <source>
        <dbReference type="ARBA" id="ARBA00022491"/>
    </source>
</evidence>
<reference evidence="8 9" key="1">
    <citation type="journal article" date="2019" name="Int. J. Syst. Evol. Microbiol.">
        <title>The Global Catalogue of Microorganisms (GCM) 10K type strain sequencing project: providing services to taxonomists for standard genome sequencing and annotation.</title>
        <authorList>
            <consortium name="The Broad Institute Genomics Platform"/>
            <consortium name="The Broad Institute Genome Sequencing Center for Infectious Disease"/>
            <person name="Wu L."/>
            <person name="Ma J."/>
        </authorList>
    </citation>
    <scope>NUCLEOTIDE SEQUENCE [LARGE SCALE GENOMIC DNA]</scope>
    <source>
        <strain evidence="8 9">JCM 15592</strain>
    </source>
</reference>
<dbReference type="SUPFAM" id="SSF46785">
    <property type="entry name" value="Winged helix' DNA-binding domain"/>
    <property type="match status" value="1"/>
</dbReference>
<dbReference type="PRINTS" id="PR00037">
    <property type="entry name" value="HTHLACR"/>
</dbReference>
<keyword evidence="9" id="KW-1185">Reference proteome</keyword>
<dbReference type="SMART" id="SM01134">
    <property type="entry name" value="DeoRC"/>
    <property type="match status" value="1"/>
</dbReference>
<evidence type="ECO:0000256" key="1">
    <source>
        <dbReference type="ARBA" id="ARBA00021390"/>
    </source>
</evidence>
<evidence type="ECO:0000313" key="9">
    <source>
        <dbReference type="Proteomes" id="UP001499938"/>
    </source>
</evidence>
<dbReference type="InterPro" id="IPR018356">
    <property type="entry name" value="Tscrpt_reg_HTH_DeoR_CS"/>
</dbReference>
<organism evidence="8 9">
    <name type="scientific">Nostocoides veronense</name>
    <dbReference type="NCBI Taxonomy" id="330836"/>
    <lineage>
        <taxon>Bacteria</taxon>
        <taxon>Bacillati</taxon>
        <taxon>Actinomycetota</taxon>
        <taxon>Actinomycetes</taxon>
        <taxon>Micrococcales</taxon>
        <taxon>Intrasporangiaceae</taxon>
        <taxon>Nostocoides</taxon>
    </lineage>
</organism>
<dbReference type="Pfam" id="PF08220">
    <property type="entry name" value="HTH_DeoR"/>
    <property type="match status" value="1"/>
</dbReference>
<feature type="domain" description="HTH deoR-type" evidence="7">
    <location>
        <begin position="3"/>
        <end position="58"/>
    </location>
</feature>
<dbReference type="InterPro" id="IPR036390">
    <property type="entry name" value="WH_DNA-bd_sf"/>
</dbReference>
<dbReference type="EMBL" id="BAAAPO010000053">
    <property type="protein sequence ID" value="GAA1806785.1"/>
    <property type="molecule type" value="Genomic_DNA"/>
</dbReference>
<evidence type="ECO:0000256" key="5">
    <source>
        <dbReference type="ARBA" id="ARBA00023163"/>
    </source>
</evidence>
<dbReference type="InterPro" id="IPR050313">
    <property type="entry name" value="Carb_Metab_HTH_regulators"/>
</dbReference>
<dbReference type="InterPro" id="IPR001034">
    <property type="entry name" value="DeoR_HTH"/>
</dbReference>
<dbReference type="PANTHER" id="PTHR30363:SF4">
    <property type="entry name" value="GLYCEROL-3-PHOSPHATE REGULON REPRESSOR"/>
    <property type="match status" value="1"/>
</dbReference>
<dbReference type="PANTHER" id="PTHR30363">
    <property type="entry name" value="HTH-TYPE TRANSCRIPTIONAL REGULATOR SRLR-RELATED"/>
    <property type="match status" value="1"/>
</dbReference>
<dbReference type="GO" id="GO:0003677">
    <property type="term" value="F:DNA binding"/>
    <property type="evidence" value="ECO:0007669"/>
    <property type="project" value="UniProtKB-KW"/>
</dbReference>
<evidence type="ECO:0000256" key="4">
    <source>
        <dbReference type="ARBA" id="ARBA00023125"/>
    </source>
</evidence>
<keyword evidence="5" id="KW-0804">Transcription</keyword>
<proteinExistence type="predicted"/>
<dbReference type="RefSeq" id="WP_344088085.1">
    <property type="nucleotide sequence ID" value="NZ_BAAAPO010000053.1"/>
</dbReference>
<protein>
    <recommendedName>
        <fullName evidence="1">Lactose phosphotransferase system repressor</fullName>
    </recommendedName>
</protein>